<dbReference type="InterPro" id="IPR003593">
    <property type="entry name" value="AAA+_ATPase"/>
</dbReference>
<dbReference type="SMART" id="SM00382">
    <property type="entry name" value="AAA"/>
    <property type="match status" value="1"/>
</dbReference>
<keyword evidence="6" id="KW-1185">Reference proteome</keyword>
<dbReference type="InterPro" id="IPR015854">
    <property type="entry name" value="ABC_transpr_LolD-like"/>
</dbReference>
<dbReference type="EMBL" id="CAOS01000009">
    <property type="protein sequence ID" value="CCO08151.1"/>
    <property type="molecule type" value="Genomic_DNA"/>
</dbReference>
<evidence type="ECO:0000256" key="1">
    <source>
        <dbReference type="ARBA" id="ARBA00022448"/>
    </source>
</evidence>
<dbReference type="InterPro" id="IPR027417">
    <property type="entry name" value="P-loop_NTPase"/>
</dbReference>
<evidence type="ECO:0000313" key="6">
    <source>
        <dbReference type="Proteomes" id="UP000009315"/>
    </source>
</evidence>
<dbReference type="PANTHER" id="PTHR24220:SF86">
    <property type="entry name" value="ABC TRANSPORTER ABCH.1"/>
    <property type="match status" value="1"/>
</dbReference>
<feature type="domain" description="ABC transporter" evidence="4">
    <location>
        <begin position="5"/>
        <end position="238"/>
    </location>
</feature>
<dbReference type="FunFam" id="3.40.50.300:FF:000032">
    <property type="entry name" value="Export ABC transporter ATP-binding protein"/>
    <property type="match status" value="1"/>
</dbReference>
<organism evidence="5 6">
    <name type="scientific">Desulforamulus hydrothermalis Lam5 = DSM 18033</name>
    <dbReference type="NCBI Taxonomy" id="1121428"/>
    <lineage>
        <taxon>Bacteria</taxon>
        <taxon>Bacillati</taxon>
        <taxon>Bacillota</taxon>
        <taxon>Clostridia</taxon>
        <taxon>Eubacteriales</taxon>
        <taxon>Peptococcaceae</taxon>
        <taxon>Desulforamulus</taxon>
    </lineage>
</organism>
<evidence type="ECO:0000259" key="4">
    <source>
        <dbReference type="PROSITE" id="PS50893"/>
    </source>
</evidence>
<protein>
    <submittedName>
        <fullName evidence="5">Putative transporter subunit: ATP-binding component of ABC superfamily</fullName>
    </submittedName>
</protein>
<dbReference type="Gene3D" id="3.40.50.300">
    <property type="entry name" value="P-loop containing nucleotide triphosphate hydrolases"/>
    <property type="match status" value="1"/>
</dbReference>
<dbReference type="Pfam" id="PF00005">
    <property type="entry name" value="ABC_tran"/>
    <property type="match status" value="1"/>
</dbReference>
<dbReference type="GO" id="GO:0022857">
    <property type="term" value="F:transmembrane transporter activity"/>
    <property type="evidence" value="ECO:0007669"/>
    <property type="project" value="UniProtKB-ARBA"/>
</dbReference>
<dbReference type="SUPFAM" id="SSF52540">
    <property type="entry name" value="P-loop containing nucleoside triphosphate hydrolases"/>
    <property type="match status" value="1"/>
</dbReference>
<name>K8EHN8_9FIRM</name>
<dbReference type="CDD" id="cd03255">
    <property type="entry name" value="ABC_MJ0796_LolCDE_FtsE"/>
    <property type="match status" value="1"/>
</dbReference>
<evidence type="ECO:0000256" key="3">
    <source>
        <dbReference type="ARBA" id="ARBA00022840"/>
    </source>
</evidence>
<dbReference type="InterPro" id="IPR003439">
    <property type="entry name" value="ABC_transporter-like_ATP-bd"/>
</dbReference>
<dbReference type="GO" id="GO:0016887">
    <property type="term" value="F:ATP hydrolysis activity"/>
    <property type="evidence" value="ECO:0007669"/>
    <property type="project" value="InterPro"/>
</dbReference>
<dbReference type="eggNOG" id="COG1136">
    <property type="taxonomic scope" value="Bacteria"/>
</dbReference>
<accession>K8EHN8</accession>
<dbReference type="GO" id="GO:0005886">
    <property type="term" value="C:plasma membrane"/>
    <property type="evidence" value="ECO:0007669"/>
    <property type="project" value="TreeGrafter"/>
</dbReference>
<dbReference type="GO" id="GO:0005524">
    <property type="term" value="F:ATP binding"/>
    <property type="evidence" value="ECO:0007669"/>
    <property type="project" value="UniProtKB-KW"/>
</dbReference>
<dbReference type="PROSITE" id="PS50893">
    <property type="entry name" value="ABC_TRANSPORTER_2"/>
    <property type="match status" value="1"/>
</dbReference>
<evidence type="ECO:0000256" key="2">
    <source>
        <dbReference type="ARBA" id="ARBA00022741"/>
    </source>
</evidence>
<keyword evidence="1" id="KW-0813">Transport</keyword>
<keyword evidence="3 5" id="KW-0067">ATP-binding</keyword>
<comment type="caution">
    <text evidence="5">The sequence shown here is derived from an EMBL/GenBank/DDBJ whole genome shotgun (WGS) entry which is preliminary data.</text>
</comment>
<evidence type="ECO:0000313" key="5">
    <source>
        <dbReference type="EMBL" id="CCO08151.1"/>
    </source>
</evidence>
<proteinExistence type="predicted"/>
<gene>
    <name evidence="5" type="primary">ybbA</name>
    <name evidence="5" type="ORF">DESHY_20020</name>
</gene>
<reference evidence="5 6" key="1">
    <citation type="journal article" date="2013" name="Genome Announc.">
        <title>Genome Sequence of the Sulfate-Reducing Bacterium Desulfotomaculum hydrothermale Lam5(T).</title>
        <authorList>
            <person name="Amin O."/>
            <person name="Fardeau M.L."/>
            <person name="Valette O."/>
            <person name="Hirschler-Rea A."/>
            <person name="Barbe V."/>
            <person name="Medigue C."/>
            <person name="Vacherie B."/>
            <person name="Ollivier B."/>
            <person name="Bertin P.N."/>
            <person name="Dolla A."/>
        </authorList>
    </citation>
    <scope>NUCLEOTIDE SEQUENCE [LARGE SCALE GENOMIC DNA]</scope>
    <source>
        <strain evidence="6">Lam5 / DSM 18033</strain>
    </source>
</reference>
<keyword evidence="2" id="KW-0547">Nucleotide-binding</keyword>
<dbReference type="GO" id="GO:0098796">
    <property type="term" value="C:membrane protein complex"/>
    <property type="evidence" value="ECO:0007669"/>
    <property type="project" value="UniProtKB-ARBA"/>
</dbReference>
<dbReference type="AlphaFoldDB" id="K8EHN8"/>
<sequence>MRNMIKVSNLTKIYHTGTVAVQALKGITVSVQKGEFVAVMGPSGSGKSTFMNLLGLLDTATEGTYILEGKEVSALNKNQLAVLRNQKLGFVFQAFNLIPGLTALKNVELPMLYAGIKPKERTRRALLALQRVGLGDRVHHRPHELSGGQNQRVAIARALVNKPAVIMADEPTGALDTQTGEEIMAIFQQLHREGATIVLVTHEPDIARYAERILRFKDGRLISDELVENRIVSSEKTR</sequence>
<dbReference type="PANTHER" id="PTHR24220">
    <property type="entry name" value="IMPORT ATP-BINDING PROTEIN"/>
    <property type="match status" value="1"/>
</dbReference>
<dbReference type="STRING" id="1121428.DESHY_20020"/>
<dbReference type="Proteomes" id="UP000009315">
    <property type="component" value="Unassembled WGS sequence"/>
</dbReference>
<dbReference type="InterPro" id="IPR017911">
    <property type="entry name" value="MacB-like_ATP-bd"/>
</dbReference>